<keyword evidence="2" id="KW-1185">Reference proteome</keyword>
<dbReference type="InterPro" id="IPR028994">
    <property type="entry name" value="Integrin_alpha_N"/>
</dbReference>
<dbReference type="RefSeq" id="WP_127016253.1">
    <property type="nucleotide sequence ID" value="NZ_CP016379.1"/>
</dbReference>
<organism evidence="1 2">
    <name type="scientific">Anoxybacter fermentans</name>
    <dbReference type="NCBI Taxonomy" id="1323375"/>
    <lineage>
        <taxon>Bacteria</taxon>
        <taxon>Bacillati</taxon>
        <taxon>Bacillota</taxon>
        <taxon>Clostridia</taxon>
        <taxon>Halanaerobiales</taxon>
        <taxon>Anoxybacter</taxon>
    </lineage>
</organism>
<name>A0A3Q9HPY4_9FIRM</name>
<reference evidence="1 2" key="1">
    <citation type="submission" date="2016-07" db="EMBL/GenBank/DDBJ databases">
        <title>Genome and transcriptome analysis of iron-reducing fermentative bacteria Anoxybacter fermentans.</title>
        <authorList>
            <person name="Zeng X."/>
            <person name="Shao Z."/>
        </authorList>
    </citation>
    <scope>NUCLEOTIDE SEQUENCE [LARGE SCALE GENOMIC DNA]</scope>
    <source>
        <strain evidence="1 2">DY22613</strain>
    </source>
</reference>
<protein>
    <submittedName>
        <fullName evidence="1">Uncharacterized protein</fullName>
    </submittedName>
</protein>
<evidence type="ECO:0000313" key="1">
    <source>
        <dbReference type="EMBL" id="AZR72918.1"/>
    </source>
</evidence>
<evidence type="ECO:0000313" key="2">
    <source>
        <dbReference type="Proteomes" id="UP000267250"/>
    </source>
</evidence>
<proteinExistence type="predicted"/>
<dbReference type="KEGG" id="aft:BBF96_05640"/>
<dbReference type="SUPFAM" id="SSF69318">
    <property type="entry name" value="Integrin alpha N-terminal domain"/>
    <property type="match status" value="1"/>
</dbReference>
<dbReference type="Proteomes" id="UP000267250">
    <property type="component" value="Chromosome"/>
</dbReference>
<dbReference type="AlphaFoldDB" id="A0A3Q9HPY4"/>
<gene>
    <name evidence="1" type="ORF">BBF96_05640</name>
</gene>
<accession>A0A3Q9HPY4</accession>
<sequence>MKKRWVFLLAIILLILIKFNFLALSTSPSQYLRTRFTVLAARLFQEISSEIEPDADYYYTIGLLPMMDVNGEKPNLARYLQELMEEVIGKFPSLRVVSSNEVLETWNELKKENLPEADFFSKIGERLNISGLVLTSLVTHPDYYTINALVVNTLTGITKKVELITIDRETIKALPIEEIQAIELPSLPNVKEPKNVNSEKLEIKTVEEEQKQGEFKKYIDSEKPDLEELKSEETKLENEKSGSNQKVFKLSSIEKLDENLKPGEEYQYYFELNGQSPLFNNLILGFDLGDLDGDGDLEIVYCGGTNIEVRDLKDYQVLWTYKNYFPLSNDYKILTVDIDKDGKDEVIGHGNLLKLIEDRLVSKRPRFLSRPVTLYGSSGIALFDQGIVYIVNYQGLVMKMYHLGEGYGKRFIFTDLEWDGKEELITTTQGDDEGSTIQIFTVDETLKNPRVLSNHYGFAIYSMDLNGNGLPEIYLRRNFFEGDWFKYSKIYVLEYQDGKLKLIAETPKLEYFVIDFSSYPKTNPKRLVVGGMYLKHKKQSVNEIKSRLFYYTLEKNGDGE</sequence>
<dbReference type="EMBL" id="CP016379">
    <property type="protein sequence ID" value="AZR72918.1"/>
    <property type="molecule type" value="Genomic_DNA"/>
</dbReference>